<accession>A0A136WD62</accession>
<name>A0A136WD62_9FIRM</name>
<organism evidence="2 3">
    <name type="scientific">Anaerotignum neopropionicum</name>
    <dbReference type="NCBI Taxonomy" id="36847"/>
    <lineage>
        <taxon>Bacteria</taxon>
        <taxon>Bacillati</taxon>
        <taxon>Bacillota</taxon>
        <taxon>Clostridia</taxon>
        <taxon>Lachnospirales</taxon>
        <taxon>Anaerotignaceae</taxon>
        <taxon>Anaerotignum</taxon>
    </lineage>
</organism>
<dbReference type="Proteomes" id="UP000070539">
    <property type="component" value="Unassembled WGS sequence"/>
</dbReference>
<dbReference type="NCBIfam" id="NF038403">
    <property type="entry name" value="perm_prefix_1"/>
    <property type="match status" value="1"/>
</dbReference>
<evidence type="ECO:0000256" key="1">
    <source>
        <dbReference type="SAM" id="Phobius"/>
    </source>
</evidence>
<protein>
    <submittedName>
        <fullName evidence="2">Uncharacterized protein</fullName>
    </submittedName>
</protein>
<keyword evidence="3" id="KW-1185">Reference proteome</keyword>
<keyword evidence="1" id="KW-1133">Transmembrane helix</keyword>
<dbReference type="InterPro" id="IPR047928">
    <property type="entry name" value="Perm_prefix_1"/>
</dbReference>
<proteinExistence type="predicted"/>
<dbReference type="RefSeq" id="WP_066088892.1">
    <property type="nucleotide sequence ID" value="NZ_LRVM01000008.1"/>
</dbReference>
<dbReference type="EMBL" id="LRVM01000008">
    <property type="protein sequence ID" value="KXL52279.1"/>
    <property type="molecule type" value="Genomic_DNA"/>
</dbReference>
<dbReference type="STRING" id="36847.CLNEO_22100"/>
<feature type="transmembrane region" description="Helical" evidence="1">
    <location>
        <begin position="87"/>
        <end position="111"/>
    </location>
</feature>
<sequence length="238" mass="27543">MRVPDWEEYLKQILSHVKFKYDHNHIYFELKNHMEDRYDEFVSEGMEEEQARETVLACMGDADEIGEELNKAHSPFLGWIWRVLKDALILLVILNFLPALSLITSGFISVFESYDEKSDSLLVYSIDVGYREKIYDTTVIIDKILYYEDHTLEVRYATWTNPFSDSIKWSSSIGVTIYDEQGKIQANGNGWKSGSYYGRGQKYCENIPLDATKAVISYGIENEIPIDLKEGRVMANES</sequence>
<keyword evidence="1" id="KW-0472">Membrane</keyword>
<keyword evidence="1" id="KW-0812">Transmembrane</keyword>
<dbReference type="OrthoDB" id="1734356at2"/>
<evidence type="ECO:0000313" key="2">
    <source>
        <dbReference type="EMBL" id="KXL52279.1"/>
    </source>
</evidence>
<reference evidence="2 3" key="1">
    <citation type="submission" date="2016-01" db="EMBL/GenBank/DDBJ databases">
        <title>Genome sequence of Clostridium neopropionicum X4, DSM-3847.</title>
        <authorList>
            <person name="Poehlein A."/>
            <person name="Beck M.H."/>
            <person name="Bengelsdorf F.R."/>
            <person name="Daniel R."/>
            <person name="Duerre P."/>
        </authorList>
    </citation>
    <scope>NUCLEOTIDE SEQUENCE [LARGE SCALE GENOMIC DNA]</scope>
    <source>
        <strain evidence="2 3">DSM-3847</strain>
    </source>
</reference>
<evidence type="ECO:0000313" key="3">
    <source>
        <dbReference type="Proteomes" id="UP000070539"/>
    </source>
</evidence>
<dbReference type="AlphaFoldDB" id="A0A136WD62"/>
<gene>
    <name evidence="2" type="ORF">CLNEO_22100</name>
</gene>
<comment type="caution">
    <text evidence="2">The sequence shown here is derived from an EMBL/GenBank/DDBJ whole genome shotgun (WGS) entry which is preliminary data.</text>
</comment>